<comment type="similarity">
    <text evidence="1">Belongs to the C/M/P thioester hydrolase family.</text>
</comment>
<protein>
    <recommendedName>
        <fullName evidence="7">Acyl-CoA thioesterase II</fullName>
    </recommendedName>
</protein>
<organism evidence="5 6">
    <name type="scientific">Trichomonascus ciferrii</name>
    <dbReference type="NCBI Taxonomy" id="44093"/>
    <lineage>
        <taxon>Eukaryota</taxon>
        <taxon>Fungi</taxon>
        <taxon>Dikarya</taxon>
        <taxon>Ascomycota</taxon>
        <taxon>Saccharomycotina</taxon>
        <taxon>Dipodascomycetes</taxon>
        <taxon>Dipodascales</taxon>
        <taxon>Trichomonascaceae</taxon>
        <taxon>Trichomonascus</taxon>
        <taxon>Trichomonascus ciferrii complex</taxon>
    </lineage>
</organism>
<reference evidence="5" key="1">
    <citation type="journal article" date="2019" name="G3 (Bethesda)">
        <title>Genome Assemblies of Two Rare Opportunistic Yeast Pathogens: Diutina rugosa (syn. Candida rugosa) and Trichomonascus ciferrii (syn. Candida ciferrii).</title>
        <authorList>
            <person name="Mixao V."/>
            <person name="Saus E."/>
            <person name="Hansen A.P."/>
            <person name="Lass-Florl C."/>
            <person name="Gabaldon T."/>
        </authorList>
    </citation>
    <scope>NUCLEOTIDE SEQUENCE</scope>
    <source>
        <strain evidence="5">CBS 4856</strain>
    </source>
</reference>
<dbReference type="AlphaFoldDB" id="A0A642V340"/>
<evidence type="ECO:0008006" key="7">
    <source>
        <dbReference type="Google" id="ProtNLM"/>
    </source>
</evidence>
<evidence type="ECO:0000256" key="1">
    <source>
        <dbReference type="ARBA" id="ARBA00006538"/>
    </source>
</evidence>
<dbReference type="InterPro" id="IPR025652">
    <property type="entry name" value="TesB_C"/>
</dbReference>
<proteinExistence type="inferred from homology"/>
<evidence type="ECO:0000259" key="3">
    <source>
        <dbReference type="Pfam" id="PF02551"/>
    </source>
</evidence>
<gene>
    <name evidence="5" type="ORF">TRICI_003506</name>
</gene>
<keyword evidence="2" id="KW-0378">Hydrolase</keyword>
<dbReference type="SUPFAM" id="SSF54637">
    <property type="entry name" value="Thioesterase/thiol ester dehydrase-isomerase"/>
    <property type="match status" value="2"/>
</dbReference>
<accession>A0A642V340</accession>
<evidence type="ECO:0000256" key="2">
    <source>
        <dbReference type="ARBA" id="ARBA00022801"/>
    </source>
</evidence>
<dbReference type="InterPro" id="IPR042171">
    <property type="entry name" value="Acyl-CoA_hotdog"/>
</dbReference>
<dbReference type="GO" id="GO:0009062">
    <property type="term" value="P:fatty acid catabolic process"/>
    <property type="evidence" value="ECO:0007669"/>
    <property type="project" value="TreeGrafter"/>
</dbReference>
<dbReference type="Gene3D" id="2.40.160.210">
    <property type="entry name" value="Acyl-CoA thioesterase, double hotdog domain"/>
    <property type="match status" value="1"/>
</dbReference>
<dbReference type="GO" id="GO:0047617">
    <property type="term" value="F:fatty acyl-CoA hydrolase activity"/>
    <property type="evidence" value="ECO:0007669"/>
    <property type="project" value="InterPro"/>
</dbReference>
<name>A0A642V340_9ASCO</name>
<dbReference type="Pfam" id="PF02551">
    <property type="entry name" value="Acyl_CoA_thio"/>
    <property type="match status" value="1"/>
</dbReference>
<feature type="domain" description="Acyl-CoA thioesterase-like N-terminal HotDog" evidence="4">
    <location>
        <begin position="49"/>
        <end position="116"/>
    </location>
</feature>
<dbReference type="Proteomes" id="UP000761534">
    <property type="component" value="Unassembled WGS sequence"/>
</dbReference>
<dbReference type="Pfam" id="PF13622">
    <property type="entry name" value="4HBT_3"/>
    <property type="match status" value="1"/>
</dbReference>
<evidence type="ECO:0000313" key="6">
    <source>
        <dbReference type="Proteomes" id="UP000761534"/>
    </source>
</evidence>
<dbReference type="GO" id="GO:0006637">
    <property type="term" value="P:acyl-CoA metabolic process"/>
    <property type="evidence" value="ECO:0007669"/>
    <property type="project" value="InterPro"/>
</dbReference>
<dbReference type="VEuPathDB" id="FungiDB:TRICI_003506"/>
<dbReference type="PANTHER" id="PTHR11066">
    <property type="entry name" value="ACYL-COA THIOESTERASE"/>
    <property type="match status" value="1"/>
</dbReference>
<dbReference type="CDD" id="cd03444">
    <property type="entry name" value="Thioesterase_II_repeat1"/>
    <property type="match status" value="1"/>
</dbReference>
<keyword evidence="6" id="KW-1185">Reference proteome</keyword>
<dbReference type="InterPro" id="IPR029069">
    <property type="entry name" value="HotDog_dom_sf"/>
</dbReference>
<dbReference type="InterPro" id="IPR049449">
    <property type="entry name" value="TesB_ACOT8-like_N"/>
</dbReference>
<dbReference type="PANTHER" id="PTHR11066:SF34">
    <property type="entry name" value="ACYL-COENZYME A THIOESTERASE 8"/>
    <property type="match status" value="1"/>
</dbReference>
<dbReference type="InterPro" id="IPR003703">
    <property type="entry name" value="Acyl_CoA_thio"/>
</dbReference>
<evidence type="ECO:0000313" key="5">
    <source>
        <dbReference type="EMBL" id="KAA8912389.1"/>
    </source>
</evidence>
<evidence type="ECO:0000259" key="4">
    <source>
        <dbReference type="Pfam" id="PF13622"/>
    </source>
</evidence>
<comment type="caution">
    <text evidence="5">The sequence shown here is derived from an EMBL/GenBank/DDBJ whole genome shotgun (WGS) entry which is preliminary data.</text>
</comment>
<dbReference type="EMBL" id="SWFS01000256">
    <property type="protein sequence ID" value="KAA8912389.1"/>
    <property type="molecule type" value="Genomic_DNA"/>
</dbReference>
<dbReference type="OrthoDB" id="68328at2759"/>
<dbReference type="CDD" id="cd03445">
    <property type="entry name" value="Thioesterase_II_repeat2"/>
    <property type="match status" value="1"/>
</dbReference>
<sequence length="349" mass="40331">MSELLDPPNKTFADLMSTKEIPVPNTQQAFKDTCRYYQSVVRPFRPIVAPGVFGGHVLAQCAIVGARSVAEGYIMHNIHGYFILPGKQDVPFTYKVETIRNGRSYSVRQIRVYQPDPSKGPIADFDFGSKDLCFICLCSYKQPEKTILEHQRDIDPVFKLENRPENIHKIPLAPDVDVPSWEEWSQDPENSYVQEVHPIEMRKLNVTEHNRTKENVTDRRQIHYLKSHDVLPNDFNLHIAALLYASDRNSLFTVLNIQDEQHLPNRIASIDHAFIMHNLDTRVDQGWLTMETFSDRSVDGRGLYNGRIYDNDHKLVCSFMQDGVVRVFEQDEEDKRAPWEKKIDSSSKL</sequence>
<feature type="domain" description="Acyl-CoA thioesterase 2 C-terminal" evidence="3">
    <location>
        <begin position="215"/>
        <end position="324"/>
    </location>
</feature>
<dbReference type="GO" id="GO:0005782">
    <property type="term" value="C:peroxisomal matrix"/>
    <property type="evidence" value="ECO:0007669"/>
    <property type="project" value="TreeGrafter"/>
</dbReference>